<name>A0A382RVA0_9ZZZZ</name>
<dbReference type="GO" id="GO:0033320">
    <property type="term" value="P:UDP-D-xylose biosynthetic process"/>
    <property type="evidence" value="ECO:0007669"/>
    <property type="project" value="UniProtKB-UniPathway"/>
</dbReference>
<keyword evidence="6" id="KW-1133">Transmembrane helix</keyword>
<dbReference type="UniPathway" id="UPA00796">
    <property type="reaction ID" value="UER00771"/>
</dbReference>
<keyword evidence="3" id="KW-0812">Transmembrane</keyword>
<evidence type="ECO:0000259" key="13">
    <source>
        <dbReference type="Pfam" id="PF01370"/>
    </source>
</evidence>
<dbReference type="GO" id="GO:0042732">
    <property type="term" value="P:D-xylose metabolic process"/>
    <property type="evidence" value="ECO:0007669"/>
    <property type="project" value="InterPro"/>
</dbReference>
<keyword evidence="5" id="KW-0735">Signal-anchor</keyword>
<dbReference type="FunFam" id="3.40.50.720:FF:000065">
    <property type="entry name" value="UDP-glucuronic acid decarboxylase 1"/>
    <property type="match status" value="1"/>
</dbReference>
<dbReference type="GO" id="GO:0000139">
    <property type="term" value="C:Golgi membrane"/>
    <property type="evidence" value="ECO:0007669"/>
    <property type="project" value="UniProtKB-SubCell"/>
</dbReference>
<evidence type="ECO:0000256" key="9">
    <source>
        <dbReference type="ARBA" id="ARBA00023136"/>
    </source>
</evidence>
<evidence type="ECO:0000256" key="5">
    <source>
        <dbReference type="ARBA" id="ARBA00022968"/>
    </source>
</evidence>
<feature type="domain" description="NAD-dependent epimerase/dehydratase" evidence="13">
    <location>
        <begin position="2"/>
        <end position="144"/>
    </location>
</feature>
<keyword evidence="8" id="KW-0333">Golgi apparatus</keyword>
<dbReference type="GO" id="GO:0032580">
    <property type="term" value="C:Golgi cisterna membrane"/>
    <property type="evidence" value="ECO:0007669"/>
    <property type="project" value="UniProtKB-SubCell"/>
</dbReference>
<evidence type="ECO:0000256" key="12">
    <source>
        <dbReference type="ARBA" id="ARBA00037859"/>
    </source>
</evidence>
<evidence type="ECO:0000256" key="6">
    <source>
        <dbReference type="ARBA" id="ARBA00022989"/>
    </source>
</evidence>
<dbReference type="Pfam" id="PF01370">
    <property type="entry name" value="Epimerase"/>
    <property type="match status" value="1"/>
</dbReference>
<keyword evidence="7" id="KW-0520">NAD</keyword>
<gene>
    <name evidence="14" type="ORF">METZ01_LOCUS353841</name>
</gene>
<comment type="cofactor">
    <cofactor evidence="1">
        <name>NAD(+)</name>
        <dbReference type="ChEBI" id="CHEBI:57540"/>
    </cofactor>
</comment>
<dbReference type="AlphaFoldDB" id="A0A382RVA0"/>
<proteinExistence type="predicted"/>
<accession>A0A382RVA0</accession>
<sequence length="215" mass="24198">ALNLLNLAKKNHAPIFHASTSEIYGDPLIHPQTESYWGNVNPIGVRSCYDEGKRISETLFFDFHRTLNVDIKVARIFNTYGPHMNKNDGRVISNFIVQALKGSPITVYGDGTQTRSFCYVDDLISGFVSLMDSKPGLTGPYNLGNPTEYTIKELAERVIKLTDSSSQIIFLPLPSDDPIRRKPDISSTVMDLGWKPKIELEEGLKKSIKYFEKII</sequence>
<dbReference type="GO" id="GO:0048040">
    <property type="term" value="F:UDP-glucuronate decarboxylase activity"/>
    <property type="evidence" value="ECO:0007669"/>
    <property type="project" value="TreeGrafter"/>
</dbReference>
<protein>
    <recommendedName>
        <fullName evidence="13">NAD-dependent epimerase/dehydratase domain-containing protein</fullName>
    </recommendedName>
</protein>
<evidence type="ECO:0000256" key="1">
    <source>
        <dbReference type="ARBA" id="ARBA00001911"/>
    </source>
</evidence>
<reference evidence="14" key="1">
    <citation type="submission" date="2018-05" db="EMBL/GenBank/DDBJ databases">
        <authorList>
            <person name="Lanie J.A."/>
            <person name="Ng W.-L."/>
            <person name="Kazmierczak K.M."/>
            <person name="Andrzejewski T.M."/>
            <person name="Davidsen T.M."/>
            <person name="Wayne K.J."/>
            <person name="Tettelin H."/>
            <person name="Glass J.I."/>
            <person name="Rusch D."/>
            <person name="Podicherti R."/>
            <person name="Tsui H.-C.T."/>
            <person name="Winkler M.E."/>
        </authorList>
    </citation>
    <scope>NUCLEOTIDE SEQUENCE</scope>
</reference>
<keyword evidence="9" id="KW-0472">Membrane</keyword>
<dbReference type="Gene3D" id="3.40.50.720">
    <property type="entry name" value="NAD(P)-binding Rossmann-like Domain"/>
    <property type="match status" value="1"/>
</dbReference>
<dbReference type="PANTHER" id="PTHR43078">
    <property type="entry name" value="UDP-GLUCURONIC ACID DECARBOXYLASE-RELATED"/>
    <property type="match status" value="1"/>
</dbReference>
<keyword evidence="11" id="KW-0456">Lyase</keyword>
<feature type="non-terminal residue" evidence="14">
    <location>
        <position position="1"/>
    </location>
</feature>
<keyword evidence="4" id="KW-0210">Decarboxylase</keyword>
<dbReference type="GO" id="GO:0070403">
    <property type="term" value="F:NAD+ binding"/>
    <property type="evidence" value="ECO:0007669"/>
    <property type="project" value="InterPro"/>
</dbReference>
<comment type="subcellular location">
    <subcellularLocation>
        <location evidence="2">Golgi apparatus membrane</location>
        <topology evidence="2">Single-pass type II membrane protein</topology>
    </subcellularLocation>
    <subcellularLocation>
        <location evidence="12">Golgi apparatus</location>
        <location evidence="12">Golgi stack membrane</location>
    </subcellularLocation>
</comment>
<evidence type="ECO:0000313" key="14">
    <source>
        <dbReference type="EMBL" id="SVD00987.1"/>
    </source>
</evidence>
<evidence type="ECO:0000256" key="3">
    <source>
        <dbReference type="ARBA" id="ARBA00022692"/>
    </source>
</evidence>
<dbReference type="InterPro" id="IPR044516">
    <property type="entry name" value="UXS-like"/>
</dbReference>
<evidence type="ECO:0000256" key="2">
    <source>
        <dbReference type="ARBA" id="ARBA00004323"/>
    </source>
</evidence>
<evidence type="ECO:0000256" key="11">
    <source>
        <dbReference type="ARBA" id="ARBA00023239"/>
    </source>
</evidence>
<dbReference type="InterPro" id="IPR001509">
    <property type="entry name" value="Epimerase_deHydtase"/>
</dbReference>
<dbReference type="EMBL" id="UINC01124084">
    <property type="protein sequence ID" value="SVD00987.1"/>
    <property type="molecule type" value="Genomic_DNA"/>
</dbReference>
<evidence type="ECO:0000256" key="7">
    <source>
        <dbReference type="ARBA" id="ARBA00023027"/>
    </source>
</evidence>
<evidence type="ECO:0000256" key="10">
    <source>
        <dbReference type="ARBA" id="ARBA00023180"/>
    </source>
</evidence>
<dbReference type="PANTHER" id="PTHR43078:SF6">
    <property type="entry name" value="UDP-GLUCURONIC ACID DECARBOXYLASE 1"/>
    <property type="match status" value="1"/>
</dbReference>
<keyword evidence="10" id="KW-0325">Glycoprotein</keyword>
<dbReference type="InterPro" id="IPR036291">
    <property type="entry name" value="NAD(P)-bd_dom_sf"/>
</dbReference>
<dbReference type="SUPFAM" id="SSF51735">
    <property type="entry name" value="NAD(P)-binding Rossmann-fold domains"/>
    <property type="match status" value="1"/>
</dbReference>
<evidence type="ECO:0000256" key="4">
    <source>
        <dbReference type="ARBA" id="ARBA00022793"/>
    </source>
</evidence>
<organism evidence="14">
    <name type="scientific">marine metagenome</name>
    <dbReference type="NCBI Taxonomy" id="408172"/>
    <lineage>
        <taxon>unclassified sequences</taxon>
        <taxon>metagenomes</taxon>
        <taxon>ecological metagenomes</taxon>
    </lineage>
</organism>
<evidence type="ECO:0000256" key="8">
    <source>
        <dbReference type="ARBA" id="ARBA00023034"/>
    </source>
</evidence>